<organism evidence="1 2">
    <name type="scientific">Rosa chinensis</name>
    <name type="common">China rose</name>
    <dbReference type="NCBI Taxonomy" id="74649"/>
    <lineage>
        <taxon>Eukaryota</taxon>
        <taxon>Viridiplantae</taxon>
        <taxon>Streptophyta</taxon>
        <taxon>Embryophyta</taxon>
        <taxon>Tracheophyta</taxon>
        <taxon>Spermatophyta</taxon>
        <taxon>Magnoliopsida</taxon>
        <taxon>eudicotyledons</taxon>
        <taxon>Gunneridae</taxon>
        <taxon>Pentapetalae</taxon>
        <taxon>rosids</taxon>
        <taxon>fabids</taxon>
        <taxon>Rosales</taxon>
        <taxon>Rosaceae</taxon>
        <taxon>Rosoideae</taxon>
        <taxon>Rosoideae incertae sedis</taxon>
        <taxon>Rosa</taxon>
    </lineage>
</organism>
<protein>
    <submittedName>
        <fullName evidence="1">Uncharacterized protein</fullName>
    </submittedName>
</protein>
<name>A0A2P6S2N7_ROSCH</name>
<keyword evidence="2" id="KW-1185">Reference proteome</keyword>
<sequence>MLRVSSPRCQRIIGTWFRVQDWSLMVCFISGNEQLRFDLSLETVIVSNHDCWWK</sequence>
<dbReference type="Gramene" id="PRQ52935">
    <property type="protein sequence ID" value="PRQ52935"/>
    <property type="gene ID" value="RchiOBHm_Chr2g0160961"/>
</dbReference>
<dbReference type="Proteomes" id="UP000238479">
    <property type="component" value="Chromosome 2"/>
</dbReference>
<gene>
    <name evidence="1" type="ORF">RchiOBHm_Chr2g0160961</name>
</gene>
<reference evidence="1 2" key="1">
    <citation type="journal article" date="2018" name="Nat. Genet.">
        <title>The Rosa genome provides new insights in the design of modern roses.</title>
        <authorList>
            <person name="Bendahmane M."/>
        </authorList>
    </citation>
    <scope>NUCLEOTIDE SEQUENCE [LARGE SCALE GENOMIC DNA]</scope>
    <source>
        <strain evidence="2">cv. Old Blush</strain>
    </source>
</reference>
<evidence type="ECO:0000313" key="1">
    <source>
        <dbReference type="EMBL" id="PRQ52935.1"/>
    </source>
</evidence>
<dbReference type="EMBL" id="PDCK01000040">
    <property type="protein sequence ID" value="PRQ52935.1"/>
    <property type="molecule type" value="Genomic_DNA"/>
</dbReference>
<dbReference type="AlphaFoldDB" id="A0A2P6S2N7"/>
<proteinExistence type="predicted"/>
<accession>A0A2P6S2N7</accession>
<comment type="caution">
    <text evidence="1">The sequence shown here is derived from an EMBL/GenBank/DDBJ whole genome shotgun (WGS) entry which is preliminary data.</text>
</comment>
<evidence type="ECO:0000313" key="2">
    <source>
        <dbReference type="Proteomes" id="UP000238479"/>
    </source>
</evidence>